<dbReference type="Proteomes" id="UP000834106">
    <property type="component" value="Chromosome 10"/>
</dbReference>
<evidence type="ECO:0000256" key="6">
    <source>
        <dbReference type="SAM" id="Phobius"/>
    </source>
</evidence>
<protein>
    <submittedName>
        <fullName evidence="7">Uncharacterized protein</fullName>
    </submittedName>
</protein>
<sequence>MRLQTKLHTNYLPIIMDPILGGSSTPADDLNSASPAAAVSHWAFTISQQYQHLLDKSTPYVLYRWIAFLFIAFVSTLNSQTVRPSPLEAPTSFDRSFAAFQSSNFGTRSPKPSVLLLR</sequence>
<evidence type="ECO:0000313" key="8">
    <source>
        <dbReference type="Proteomes" id="UP000834106"/>
    </source>
</evidence>
<comment type="subcellular location">
    <subcellularLocation>
        <location evidence="1">Membrane</location>
        <topology evidence="1">Multi-pass membrane protein</topology>
    </subcellularLocation>
</comment>
<evidence type="ECO:0000256" key="3">
    <source>
        <dbReference type="ARBA" id="ARBA00022692"/>
    </source>
</evidence>
<dbReference type="Pfam" id="PF03248">
    <property type="entry name" value="Rer1"/>
    <property type="match status" value="1"/>
</dbReference>
<gene>
    <name evidence="7" type="ORF">FPE_LOCUS17903</name>
</gene>
<evidence type="ECO:0000256" key="5">
    <source>
        <dbReference type="ARBA" id="ARBA00023136"/>
    </source>
</evidence>
<dbReference type="EMBL" id="OU503045">
    <property type="protein sequence ID" value="CAI9770270.1"/>
    <property type="molecule type" value="Genomic_DNA"/>
</dbReference>
<accession>A0AAD1ZIT9</accession>
<name>A0AAD1ZIT9_9LAMI</name>
<comment type="similarity">
    <text evidence="2">Belongs to the RER1 family.</text>
</comment>
<evidence type="ECO:0000256" key="2">
    <source>
        <dbReference type="ARBA" id="ARBA00006070"/>
    </source>
</evidence>
<dbReference type="AlphaFoldDB" id="A0AAD1ZIT9"/>
<keyword evidence="5 6" id="KW-0472">Membrane</keyword>
<keyword evidence="8" id="KW-1185">Reference proteome</keyword>
<evidence type="ECO:0000313" key="7">
    <source>
        <dbReference type="EMBL" id="CAI9770270.1"/>
    </source>
</evidence>
<organism evidence="7 8">
    <name type="scientific">Fraxinus pennsylvanica</name>
    <dbReference type="NCBI Taxonomy" id="56036"/>
    <lineage>
        <taxon>Eukaryota</taxon>
        <taxon>Viridiplantae</taxon>
        <taxon>Streptophyta</taxon>
        <taxon>Embryophyta</taxon>
        <taxon>Tracheophyta</taxon>
        <taxon>Spermatophyta</taxon>
        <taxon>Magnoliopsida</taxon>
        <taxon>eudicotyledons</taxon>
        <taxon>Gunneridae</taxon>
        <taxon>Pentapetalae</taxon>
        <taxon>asterids</taxon>
        <taxon>lamiids</taxon>
        <taxon>Lamiales</taxon>
        <taxon>Oleaceae</taxon>
        <taxon>Oleeae</taxon>
        <taxon>Fraxinus</taxon>
    </lineage>
</organism>
<dbReference type="GO" id="GO:0016020">
    <property type="term" value="C:membrane"/>
    <property type="evidence" value="ECO:0007669"/>
    <property type="project" value="UniProtKB-SubCell"/>
</dbReference>
<evidence type="ECO:0000256" key="1">
    <source>
        <dbReference type="ARBA" id="ARBA00004141"/>
    </source>
</evidence>
<feature type="transmembrane region" description="Helical" evidence="6">
    <location>
        <begin position="60"/>
        <end position="77"/>
    </location>
</feature>
<dbReference type="InterPro" id="IPR004932">
    <property type="entry name" value="Rer1"/>
</dbReference>
<proteinExistence type="inferred from homology"/>
<dbReference type="GO" id="GO:0005737">
    <property type="term" value="C:cytoplasm"/>
    <property type="evidence" value="ECO:0007669"/>
    <property type="project" value="UniProtKB-ARBA"/>
</dbReference>
<keyword evidence="4 6" id="KW-1133">Transmembrane helix</keyword>
<reference evidence="7" key="1">
    <citation type="submission" date="2023-05" db="EMBL/GenBank/DDBJ databases">
        <authorList>
            <person name="Huff M."/>
        </authorList>
    </citation>
    <scope>NUCLEOTIDE SEQUENCE</scope>
</reference>
<evidence type="ECO:0000256" key="4">
    <source>
        <dbReference type="ARBA" id="ARBA00022989"/>
    </source>
</evidence>
<keyword evidence="3 6" id="KW-0812">Transmembrane</keyword>